<dbReference type="Pfam" id="PF00293">
    <property type="entry name" value="NUDIX"/>
    <property type="match status" value="1"/>
</dbReference>
<dbReference type="PANTHER" id="PTHR21340:SF0">
    <property type="entry name" value="BIS(5'-NUCLEOSYL)-TETRAPHOSPHATASE [ASYMMETRICAL]"/>
    <property type="match status" value="1"/>
</dbReference>
<sequence>MTIDTPAASRTVYAAGAVLWHEDVADDKLKVLVIHRGRHGDYSLPKGKVDPGETLPETAAREVEEETGYEAKLGAPLGYIEYVMPNGRPKEVHYWTAEVDEASFEAHVFEPNDEVDAIEWVSLKKAKKLLSYDRDRELLEVFADRYRRGLHRTFAILVLRHATAVPPQSWPGDDDSRPITARGLEQAETVVPILRAFGPEAVITSNAVRCRSTVAPISSLLGLTPQVERSIAQGSYTRDEEELDEVVRKLIAKRRSTVICSHSPVMPAIVRSIALYTATRPSSLARHAMLSTGECSVIHVPVNHPRAGVVAAETHGPIT</sequence>
<evidence type="ECO:0000313" key="5">
    <source>
        <dbReference type="EMBL" id="KAB1639445.1"/>
    </source>
</evidence>
<gene>
    <name evidence="5" type="ORF">F8O03_03670</name>
</gene>
<evidence type="ECO:0000256" key="1">
    <source>
        <dbReference type="ARBA" id="ARBA00005582"/>
    </source>
</evidence>
<dbReference type="PANTHER" id="PTHR21340">
    <property type="entry name" value="DIADENOSINE 5,5-P1,P4-TETRAPHOSPHATE PYROPHOSPHOHYDROLASE MUTT"/>
    <property type="match status" value="1"/>
</dbReference>
<dbReference type="SUPFAM" id="SSF55811">
    <property type="entry name" value="Nudix"/>
    <property type="match status" value="1"/>
</dbReference>
<dbReference type="CDD" id="cd03673">
    <property type="entry name" value="NUDIX_Ap6A_hydrolase"/>
    <property type="match status" value="1"/>
</dbReference>
<protein>
    <submittedName>
        <fullName evidence="5">NUDIX domain-containing protein</fullName>
    </submittedName>
</protein>
<dbReference type="SUPFAM" id="SSF53254">
    <property type="entry name" value="Phosphoglycerate mutase-like"/>
    <property type="match status" value="1"/>
</dbReference>
<dbReference type="PRINTS" id="PR00502">
    <property type="entry name" value="NUDIXFAMILY"/>
</dbReference>
<reference evidence="5 6" key="1">
    <citation type="submission" date="2019-09" db="EMBL/GenBank/DDBJ databases">
        <title>Phylogeny of genus Pseudoclavibacter and closely related genus.</title>
        <authorList>
            <person name="Li Y."/>
        </authorList>
    </citation>
    <scope>NUCLEOTIDE SEQUENCE [LARGE SCALE GENOMIC DNA]</scope>
    <source>
        <strain evidence="5 6">THG-MD12</strain>
    </source>
</reference>
<dbReference type="GO" id="GO:0006754">
    <property type="term" value="P:ATP biosynthetic process"/>
    <property type="evidence" value="ECO:0007669"/>
    <property type="project" value="TreeGrafter"/>
</dbReference>
<keyword evidence="2 3" id="KW-0378">Hydrolase</keyword>
<name>A0A7J5B5I8_9MICO</name>
<keyword evidence="6" id="KW-1185">Reference proteome</keyword>
<proteinExistence type="inferred from homology"/>
<dbReference type="InterPro" id="IPR020084">
    <property type="entry name" value="NUDIX_hydrolase_CS"/>
</dbReference>
<dbReference type="Gene3D" id="3.40.50.1240">
    <property type="entry name" value="Phosphoglycerate mutase-like"/>
    <property type="match status" value="1"/>
</dbReference>
<dbReference type="Pfam" id="PF00300">
    <property type="entry name" value="His_Phos_1"/>
    <property type="match status" value="1"/>
</dbReference>
<organism evidence="5 6">
    <name type="scientific">Pseudoclavibacter terrae</name>
    <dbReference type="NCBI Taxonomy" id="1530195"/>
    <lineage>
        <taxon>Bacteria</taxon>
        <taxon>Bacillati</taxon>
        <taxon>Actinomycetota</taxon>
        <taxon>Actinomycetes</taxon>
        <taxon>Micrococcales</taxon>
        <taxon>Microbacteriaceae</taxon>
        <taxon>Pseudoclavibacter</taxon>
    </lineage>
</organism>
<dbReference type="InterPro" id="IPR013078">
    <property type="entry name" value="His_Pase_superF_clade-1"/>
</dbReference>
<evidence type="ECO:0000256" key="2">
    <source>
        <dbReference type="ARBA" id="ARBA00022801"/>
    </source>
</evidence>
<dbReference type="InterPro" id="IPR000086">
    <property type="entry name" value="NUDIX_hydrolase_dom"/>
</dbReference>
<dbReference type="RefSeq" id="WP_104253903.1">
    <property type="nucleotide sequence ID" value="NZ_CANKVH010000007.1"/>
</dbReference>
<dbReference type="AlphaFoldDB" id="A0A7J5B5I8"/>
<dbReference type="GO" id="GO:0004081">
    <property type="term" value="F:bis(5'-nucleosyl)-tetraphosphatase (asymmetrical) activity"/>
    <property type="evidence" value="ECO:0007669"/>
    <property type="project" value="TreeGrafter"/>
</dbReference>
<evidence type="ECO:0000259" key="4">
    <source>
        <dbReference type="PROSITE" id="PS51462"/>
    </source>
</evidence>
<comment type="similarity">
    <text evidence="1 3">Belongs to the Nudix hydrolase family.</text>
</comment>
<dbReference type="Proteomes" id="UP000490386">
    <property type="component" value="Unassembled WGS sequence"/>
</dbReference>
<dbReference type="InterPro" id="IPR020476">
    <property type="entry name" value="Nudix_hydrolase"/>
</dbReference>
<dbReference type="InterPro" id="IPR015797">
    <property type="entry name" value="NUDIX_hydrolase-like_dom_sf"/>
</dbReference>
<dbReference type="PROSITE" id="PS51462">
    <property type="entry name" value="NUDIX"/>
    <property type="match status" value="1"/>
</dbReference>
<feature type="domain" description="Nudix hydrolase" evidence="4">
    <location>
        <begin position="10"/>
        <end position="143"/>
    </location>
</feature>
<dbReference type="InterPro" id="IPR051325">
    <property type="entry name" value="Nudix_hydrolase_domain"/>
</dbReference>
<dbReference type="SMART" id="SM00855">
    <property type="entry name" value="PGAM"/>
    <property type="match status" value="1"/>
</dbReference>
<dbReference type="GO" id="GO:0006167">
    <property type="term" value="P:AMP biosynthetic process"/>
    <property type="evidence" value="ECO:0007669"/>
    <property type="project" value="TreeGrafter"/>
</dbReference>
<dbReference type="InterPro" id="IPR029033">
    <property type="entry name" value="His_PPase_superfam"/>
</dbReference>
<dbReference type="PROSITE" id="PS00893">
    <property type="entry name" value="NUDIX_BOX"/>
    <property type="match status" value="1"/>
</dbReference>
<dbReference type="Gene3D" id="3.90.79.10">
    <property type="entry name" value="Nucleoside Triphosphate Pyrophosphohydrolase"/>
    <property type="match status" value="1"/>
</dbReference>
<evidence type="ECO:0000256" key="3">
    <source>
        <dbReference type="RuleBase" id="RU003476"/>
    </source>
</evidence>
<accession>A0A7J5B5I8</accession>
<dbReference type="OrthoDB" id="4287477at2"/>
<evidence type="ECO:0000313" key="6">
    <source>
        <dbReference type="Proteomes" id="UP000490386"/>
    </source>
</evidence>
<dbReference type="EMBL" id="WBJX01000001">
    <property type="protein sequence ID" value="KAB1639445.1"/>
    <property type="molecule type" value="Genomic_DNA"/>
</dbReference>
<comment type="caution">
    <text evidence="5">The sequence shown here is derived from an EMBL/GenBank/DDBJ whole genome shotgun (WGS) entry which is preliminary data.</text>
</comment>